<dbReference type="NCBIfam" id="NF006416">
    <property type="entry name" value="PRK08664.1"/>
    <property type="match status" value="1"/>
</dbReference>
<dbReference type="EMBL" id="CADCWN010000219">
    <property type="protein sequence ID" value="CAA9579386.1"/>
    <property type="molecule type" value="Genomic_DNA"/>
</dbReference>
<accession>A0A6J4VJR4</accession>
<dbReference type="InterPro" id="IPR051823">
    <property type="entry name" value="ASADH-related"/>
</dbReference>
<evidence type="ECO:0000259" key="14">
    <source>
        <dbReference type="SMART" id="SM00859"/>
    </source>
</evidence>
<dbReference type="AlphaFoldDB" id="A0A6J4VJR4"/>
<protein>
    <recommendedName>
        <fullName evidence="5">aspartate-semialdehyde dehydrogenase</fullName>
        <ecNumber evidence="5">1.2.1.11</ecNumber>
    </recommendedName>
</protein>
<proteinExistence type="inferred from homology"/>
<dbReference type="EC" id="1.2.1.11" evidence="5"/>
<dbReference type="GO" id="GO:0051287">
    <property type="term" value="F:NAD binding"/>
    <property type="evidence" value="ECO:0007669"/>
    <property type="project" value="InterPro"/>
</dbReference>
<dbReference type="PIRSF" id="PIRSF000148">
    <property type="entry name" value="ASA_dh"/>
    <property type="match status" value="1"/>
</dbReference>
<dbReference type="PROSITE" id="PS01103">
    <property type="entry name" value="ASD"/>
    <property type="match status" value="1"/>
</dbReference>
<evidence type="ECO:0000256" key="7">
    <source>
        <dbReference type="ARBA" id="ARBA00022697"/>
    </source>
</evidence>
<dbReference type="InterPro" id="IPR000534">
    <property type="entry name" value="Semialdehyde_DH_NAD-bd"/>
</dbReference>
<organism evidence="15">
    <name type="scientific">uncultured Thermomicrobiales bacterium</name>
    <dbReference type="NCBI Taxonomy" id="1645740"/>
    <lineage>
        <taxon>Bacteria</taxon>
        <taxon>Pseudomonadati</taxon>
        <taxon>Thermomicrobiota</taxon>
        <taxon>Thermomicrobia</taxon>
        <taxon>Thermomicrobiales</taxon>
        <taxon>environmental samples</taxon>
    </lineage>
</organism>
<comment type="pathway">
    <text evidence="2">Amino-acid biosynthesis; L-methionine biosynthesis via de novo pathway; L-homoserine from L-aspartate: step 2/3.</text>
</comment>
<dbReference type="FunFam" id="3.30.360.10:FF:000016">
    <property type="entry name" value="Probable aspartate-semialdehyde dehydrogenase"/>
    <property type="match status" value="1"/>
</dbReference>
<evidence type="ECO:0000256" key="5">
    <source>
        <dbReference type="ARBA" id="ARBA00013120"/>
    </source>
</evidence>
<keyword evidence="12" id="KW-0486">Methionine biosynthesis</keyword>
<evidence type="ECO:0000256" key="2">
    <source>
        <dbReference type="ARBA" id="ARBA00005021"/>
    </source>
</evidence>
<dbReference type="GO" id="GO:0046983">
    <property type="term" value="F:protein dimerization activity"/>
    <property type="evidence" value="ECO:0007669"/>
    <property type="project" value="InterPro"/>
</dbReference>
<evidence type="ECO:0000256" key="3">
    <source>
        <dbReference type="ARBA" id="ARBA00005097"/>
    </source>
</evidence>
<evidence type="ECO:0000256" key="11">
    <source>
        <dbReference type="ARBA" id="ARBA00023154"/>
    </source>
</evidence>
<dbReference type="UniPathway" id="UPA00051">
    <property type="reaction ID" value="UER00464"/>
</dbReference>
<dbReference type="GO" id="GO:0009088">
    <property type="term" value="P:threonine biosynthetic process"/>
    <property type="evidence" value="ECO:0007669"/>
    <property type="project" value="UniProtKB-UniPathway"/>
</dbReference>
<dbReference type="GO" id="GO:0009089">
    <property type="term" value="P:lysine biosynthetic process via diaminopimelate"/>
    <property type="evidence" value="ECO:0007669"/>
    <property type="project" value="UniProtKB-UniPathway"/>
</dbReference>
<comment type="similarity">
    <text evidence="4">Belongs to the aspartate-semialdehyde dehydrogenase family.</text>
</comment>
<evidence type="ECO:0000256" key="10">
    <source>
        <dbReference type="ARBA" id="ARBA00023002"/>
    </source>
</evidence>
<dbReference type="InterPro" id="IPR005676">
    <property type="entry name" value="Asp_semi-ald_DH_pep-lack"/>
</dbReference>
<feature type="active site" description="Acyl-thioester intermediate" evidence="13">
    <location>
        <position position="153"/>
    </location>
</feature>
<comment type="function">
    <text evidence="1">Catalyzes the NADPH-dependent formation of L-aspartate-semialdehyde (L-ASA) by the reductive dephosphorylation of L-aspartyl-4-phosphate.</text>
</comment>
<dbReference type="InterPro" id="IPR000319">
    <property type="entry name" value="Asp-semialdehyde_DH_CS"/>
</dbReference>
<dbReference type="SUPFAM" id="SSF55347">
    <property type="entry name" value="Glyceraldehyde-3-phosphate dehydrogenase-like, C-terminal domain"/>
    <property type="match status" value="1"/>
</dbReference>
<dbReference type="PANTHER" id="PTHR46718:SF1">
    <property type="entry name" value="ASPARTATE-SEMIALDEHYDE DEHYDROGENASE"/>
    <property type="match status" value="1"/>
</dbReference>
<comment type="pathway">
    <text evidence="3">Amino-acid biosynthesis; L-threonine biosynthesis; L-threonine from L-aspartate: step 2/5.</text>
</comment>
<evidence type="ECO:0000256" key="6">
    <source>
        <dbReference type="ARBA" id="ARBA00022605"/>
    </source>
</evidence>
<dbReference type="SUPFAM" id="SSF51735">
    <property type="entry name" value="NAD(P)-binding Rossmann-fold domains"/>
    <property type="match status" value="1"/>
</dbReference>
<evidence type="ECO:0000256" key="9">
    <source>
        <dbReference type="ARBA" id="ARBA00022915"/>
    </source>
</evidence>
<evidence type="ECO:0000256" key="12">
    <source>
        <dbReference type="ARBA" id="ARBA00023167"/>
    </source>
</evidence>
<dbReference type="GO" id="GO:0009086">
    <property type="term" value="P:methionine biosynthetic process"/>
    <property type="evidence" value="ECO:0007669"/>
    <property type="project" value="UniProtKB-KW"/>
</dbReference>
<dbReference type="SMART" id="SM00859">
    <property type="entry name" value="Semialdhyde_dh"/>
    <property type="match status" value="1"/>
</dbReference>
<sequence length="368" mass="38383">MNPSRGDRIPVGVLAATGAVGQRFVQLLTDHPWFELREVSGSERGAGRPYGEVAAWRLPGGPPEGARDLIVRGPDEELTSPILFSALPAESAGAIEARFAVAGKVVFSNARNHRMEPDVPLIVPEVNADHAAALAGQRTARGWSGAIITNPNCSTIHLVLALKPLQDAFGLDAVLVTTLQATSGAGYPGVPSLDLIDNIVPYIGGEEEKMAIETRKILGDFDPMGGFSDAPAVVSATCTRVPVRDGHTEAVSVRLGREASLDEIAAALRDFSGPPQALGLPSAPVHPIVLLNADDRPQPALDRDLERGMATVVGRLRPCPILGAKFVLLGHNTIRGAAGASILNAEMLLAQGHLPGLSVGGVLSGSAR</sequence>
<evidence type="ECO:0000256" key="13">
    <source>
        <dbReference type="PIRSR" id="PIRSR000148-1"/>
    </source>
</evidence>
<gene>
    <name evidence="15" type="ORF">AVDCRST_MAG18-2938</name>
</gene>
<keyword evidence="7" id="KW-0791">Threonine biosynthesis</keyword>
<dbReference type="InterPro" id="IPR036291">
    <property type="entry name" value="NAD(P)-bd_dom_sf"/>
</dbReference>
<evidence type="ECO:0000256" key="1">
    <source>
        <dbReference type="ARBA" id="ARBA00002492"/>
    </source>
</evidence>
<evidence type="ECO:0000256" key="4">
    <source>
        <dbReference type="ARBA" id="ARBA00010584"/>
    </source>
</evidence>
<keyword evidence="9" id="KW-0220">Diaminopimelate biosynthesis</keyword>
<dbReference type="InterPro" id="IPR012280">
    <property type="entry name" value="Semialdhyde_DH_dimer_dom"/>
</dbReference>
<keyword evidence="8" id="KW-0521">NADP</keyword>
<feature type="domain" description="Semialdehyde dehydrogenase NAD-binding" evidence="14">
    <location>
        <begin position="10"/>
        <end position="134"/>
    </location>
</feature>
<dbReference type="GO" id="GO:0019877">
    <property type="term" value="P:diaminopimelate biosynthetic process"/>
    <property type="evidence" value="ECO:0007669"/>
    <property type="project" value="UniProtKB-KW"/>
</dbReference>
<keyword evidence="11" id="KW-0457">Lysine biosynthesis</keyword>
<evidence type="ECO:0000256" key="8">
    <source>
        <dbReference type="ARBA" id="ARBA00022857"/>
    </source>
</evidence>
<name>A0A6J4VJR4_9BACT</name>
<dbReference type="GO" id="GO:0050661">
    <property type="term" value="F:NADP binding"/>
    <property type="evidence" value="ECO:0007669"/>
    <property type="project" value="InterPro"/>
</dbReference>
<dbReference type="NCBIfam" id="TIGR00978">
    <property type="entry name" value="asd_EA"/>
    <property type="match status" value="1"/>
</dbReference>
<dbReference type="UniPathway" id="UPA00050">
    <property type="reaction ID" value="UER00463"/>
</dbReference>
<dbReference type="GO" id="GO:0004073">
    <property type="term" value="F:aspartate-semialdehyde dehydrogenase activity"/>
    <property type="evidence" value="ECO:0007669"/>
    <property type="project" value="UniProtKB-EC"/>
</dbReference>
<dbReference type="Gene3D" id="3.30.360.10">
    <property type="entry name" value="Dihydrodipicolinate Reductase, domain 2"/>
    <property type="match status" value="1"/>
</dbReference>
<dbReference type="Pfam" id="PF02774">
    <property type="entry name" value="Semialdhyde_dhC"/>
    <property type="match status" value="1"/>
</dbReference>
<dbReference type="Gene3D" id="3.40.50.720">
    <property type="entry name" value="NAD(P)-binding Rossmann-like Domain"/>
    <property type="match status" value="1"/>
</dbReference>
<evidence type="ECO:0000313" key="15">
    <source>
        <dbReference type="EMBL" id="CAA9579386.1"/>
    </source>
</evidence>
<dbReference type="Pfam" id="PF01118">
    <property type="entry name" value="Semialdhyde_dh"/>
    <property type="match status" value="1"/>
</dbReference>
<keyword evidence="6" id="KW-0028">Amino-acid biosynthesis</keyword>
<dbReference type="CDD" id="cd02315">
    <property type="entry name" value="ScASADH_like_N"/>
    <property type="match status" value="1"/>
</dbReference>
<feature type="active site" description="Proton acceptor" evidence="13">
    <location>
        <position position="247"/>
    </location>
</feature>
<reference evidence="15" key="1">
    <citation type="submission" date="2020-02" db="EMBL/GenBank/DDBJ databases">
        <authorList>
            <person name="Meier V. D."/>
        </authorList>
    </citation>
    <scope>NUCLEOTIDE SEQUENCE</scope>
    <source>
        <strain evidence="15">AVDCRST_MAG18</strain>
    </source>
</reference>
<keyword evidence="10 15" id="KW-0560">Oxidoreductase</keyword>
<dbReference type="CDD" id="cd18130">
    <property type="entry name" value="ASADH_C_arch_fung_like"/>
    <property type="match status" value="1"/>
</dbReference>
<dbReference type="UniPathway" id="UPA00034">
    <property type="reaction ID" value="UER00016"/>
</dbReference>
<dbReference type="PANTHER" id="PTHR46718">
    <property type="entry name" value="ASPARTATE-SEMIALDEHYDE DEHYDROGENASE"/>
    <property type="match status" value="1"/>
</dbReference>